<keyword evidence="4" id="KW-1185">Reference proteome</keyword>
<dbReference type="EMBL" id="KZ679684">
    <property type="protein sequence ID" value="PTB52104.1"/>
    <property type="molecule type" value="Genomic_DNA"/>
</dbReference>
<feature type="transmembrane region" description="Helical" evidence="2">
    <location>
        <begin position="148"/>
        <end position="170"/>
    </location>
</feature>
<proteinExistence type="predicted"/>
<organism evidence="3 4">
    <name type="scientific">Trichoderma harzianum CBS 226.95</name>
    <dbReference type="NCBI Taxonomy" id="983964"/>
    <lineage>
        <taxon>Eukaryota</taxon>
        <taxon>Fungi</taxon>
        <taxon>Dikarya</taxon>
        <taxon>Ascomycota</taxon>
        <taxon>Pezizomycotina</taxon>
        <taxon>Sordariomycetes</taxon>
        <taxon>Hypocreomycetidae</taxon>
        <taxon>Hypocreales</taxon>
        <taxon>Hypocreaceae</taxon>
        <taxon>Trichoderma</taxon>
    </lineage>
</organism>
<keyword evidence="2" id="KW-0812">Transmembrane</keyword>
<name>A0A2T4A4Y4_TRIHA</name>
<evidence type="ECO:0000256" key="1">
    <source>
        <dbReference type="SAM" id="MobiDB-lite"/>
    </source>
</evidence>
<keyword evidence="2" id="KW-1133">Transmembrane helix</keyword>
<dbReference type="Proteomes" id="UP000241690">
    <property type="component" value="Unassembled WGS sequence"/>
</dbReference>
<dbReference type="RefSeq" id="XP_024771781.1">
    <property type="nucleotide sequence ID" value="XM_024921493.1"/>
</dbReference>
<sequence>MQFLSQAMGISDCIILSMAPLGIVTTIVAAIRVGGPSWLKALIGRATENLAAAELELMSSSSNEVCELWNGRDVVRCAGSAPVWEFICLLPRTGLPKNPKVKIMSLEDAENDPYFYIKRYEVIIIRNLKHDVPNISHNRHRNSGRGELYLAACFGILLQIGFILYCSFIAQYSKLKPHFQKDDHAVASYAFPLTIIGSVVLSIGMFICSHVVESSTLEETFQPTEHWRARLVWLQQEKTVGDQEFKSFALYTGEDQPNIITSSRADHGKDSDEKQRQGSEGLKDFTITTVVGTVISLVGYVAQFIGFRGMHWSVSVASLIAVLTMATVRAWIRRGLAKPMFCRGLLPGFELDWFADSLRTVGN</sequence>
<evidence type="ECO:0000313" key="3">
    <source>
        <dbReference type="EMBL" id="PTB52104.1"/>
    </source>
</evidence>
<protein>
    <submittedName>
        <fullName evidence="3">Uncharacterized protein</fullName>
    </submittedName>
</protein>
<evidence type="ECO:0000313" key="4">
    <source>
        <dbReference type="Proteomes" id="UP000241690"/>
    </source>
</evidence>
<keyword evidence="2" id="KW-0472">Membrane</keyword>
<feature type="compositionally biased region" description="Basic and acidic residues" evidence="1">
    <location>
        <begin position="264"/>
        <end position="278"/>
    </location>
</feature>
<dbReference type="GeneID" id="36630076"/>
<accession>A0A2T4A4Y4</accession>
<feature type="transmembrane region" description="Helical" evidence="2">
    <location>
        <begin position="14"/>
        <end position="35"/>
    </location>
</feature>
<feature type="transmembrane region" description="Helical" evidence="2">
    <location>
        <begin position="190"/>
        <end position="212"/>
    </location>
</feature>
<evidence type="ECO:0000256" key="2">
    <source>
        <dbReference type="SAM" id="Phobius"/>
    </source>
</evidence>
<dbReference type="STRING" id="983964.A0A2T4A4Y4"/>
<feature type="non-terminal residue" evidence="3">
    <location>
        <position position="363"/>
    </location>
</feature>
<gene>
    <name evidence="3" type="ORF">M431DRAFT_56708</name>
</gene>
<feature type="transmembrane region" description="Helical" evidence="2">
    <location>
        <begin position="285"/>
        <end position="306"/>
    </location>
</feature>
<reference evidence="3 4" key="1">
    <citation type="submission" date="2016-07" db="EMBL/GenBank/DDBJ databases">
        <title>Multiple horizontal gene transfer events from other fungi enriched the ability of initially mycotrophic Trichoderma (Ascomycota) to feed on dead plant biomass.</title>
        <authorList>
            <consortium name="DOE Joint Genome Institute"/>
            <person name="Aerts A."/>
            <person name="Atanasova L."/>
            <person name="Chenthamara K."/>
            <person name="Zhang J."/>
            <person name="Grujic M."/>
            <person name="Henrissat B."/>
            <person name="Kuo A."/>
            <person name="Salamov A."/>
            <person name="Lipzen A."/>
            <person name="Labutti K."/>
            <person name="Barry K."/>
            <person name="Miao Y."/>
            <person name="Rahimi M.J."/>
            <person name="Shen Q."/>
            <person name="Grigoriev I.V."/>
            <person name="Kubicek C.P."/>
            <person name="Druzhinina I.S."/>
        </authorList>
    </citation>
    <scope>NUCLEOTIDE SEQUENCE [LARGE SCALE GENOMIC DNA]</scope>
    <source>
        <strain evidence="3 4">CBS 226.95</strain>
    </source>
</reference>
<dbReference type="AlphaFoldDB" id="A0A2T4A4Y4"/>
<feature type="region of interest" description="Disordered" evidence="1">
    <location>
        <begin position="259"/>
        <end position="278"/>
    </location>
</feature>
<feature type="transmembrane region" description="Helical" evidence="2">
    <location>
        <begin position="312"/>
        <end position="332"/>
    </location>
</feature>